<organism evidence="2 3">
    <name type="scientific">Coptis chinensis</name>
    <dbReference type="NCBI Taxonomy" id="261450"/>
    <lineage>
        <taxon>Eukaryota</taxon>
        <taxon>Viridiplantae</taxon>
        <taxon>Streptophyta</taxon>
        <taxon>Embryophyta</taxon>
        <taxon>Tracheophyta</taxon>
        <taxon>Spermatophyta</taxon>
        <taxon>Magnoliopsida</taxon>
        <taxon>Ranunculales</taxon>
        <taxon>Ranunculaceae</taxon>
        <taxon>Coptidoideae</taxon>
        <taxon>Coptis</taxon>
    </lineage>
</organism>
<comment type="caution">
    <text evidence="2">The sequence shown here is derived from an EMBL/GenBank/DDBJ whole genome shotgun (WGS) entry which is preliminary data.</text>
</comment>
<keyword evidence="1" id="KW-1133">Transmembrane helix</keyword>
<feature type="transmembrane region" description="Helical" evidence="1">
    <location>
        <begin position="6"/>
        <end position="33"/>
    </location>
</feature>
<keyword evidence="1" id="KW-0812">Transmembrane</keyword>
<protein>
    <submittedName>
        <fullName evidence="2">Uncharacterized protein</fullName>
    </submittedName>
</protein>
<dbReference type="Gene3D" id="3.40.50.150">
    <property type="entry name" value="Vaccinia Virus protein VP39"/>
    <property type="match status" value="1"/>
</dbReference>
<gene>
    <name evidence="2" type="ORF">IFM89_010253</name>
</gene>
<dbReference type="OrthoDB" id="412876at2759"/>
<accession>A0A835IC01</accession>
<evidence type="ECO:0000313" key="2">
    <source>
        <dbReference type="EMBL" id="KAF9613743.1"/>
    </source>
</evidence>
<dbReference type="Gene3D" id="2.70.160.11">
    <property type="entry name" value="Hnrnp arginine n-methyltransferase1"/>
    <property type="match status" value="1"/>
</dbReference>
<proteinExistence type="predicted"/>
<dbReference type="InterPro" id="IPR029063">
    <property type="entry name" value="SAM-dependent_MTases_sf"/>
</dbReference>
<sequence length="280" mass="31194">MRSNHFTVFIVIITCDGAMEVSMVGILIFFGVLQQCKISADLRFQALNYCDIGVSMVLVDGGTLVDLLIGEPFYYENEGKLPWQNLRFWKERTMFDSVLSEDVVIMPCKGVLKACAMSLPDLWKSRSCLARVEGFNHSIVNATLGACSDGQISHEAPCIPYFIWQCGEIKELSEIFTVMEFDFTKPIGPCFGKAKVNFNVTGICHGFTLWIDWVMDAKSSTVLSTGPDCRYYKQGVKFLSKPVVVDVNGVCSSSECPSADLETSFDPSNGELTINYLFHQ</sequence>
<evidence type="ECO:0000256" key="1">
    <source>
        <dbReference type="SAM" id="Phobius"/>
    </source>
</evidence>
<name>A0A835IC01_9MAGN</name>
<keyword evidence="3" id="KW-1185">Reference proteome</keyword>
<keyword evidence="1" id="KW-0472">Membrane</keyword>
<dbReference type="AlphaFoldDB" id="A0A835IC01"/>
<dbReference type="SUPFAM" id="SSF53335">
    <property type="entry name" value="S-adenosyl-L-methionine-dependent methyltransferases"/>
    <property type="match status" value="1"/>
</dbReference>
<dbReference type="Proteomes" id="UP000631114">
    <property type="component" value="Unassembled WGS sequence"/>
</dbReference>
<reference evidence="2 3" key="1">
    <citation type="submission" date="2020-10" db="EMBL/GenBank/DDBJ databases">
        <title>The Coptis chinensis genome and diversification of protoberbering-type alkaloids.</title>
        <authorList>
            <person name="Wang B."/>
            <person name="Shu S."/>
            <person name="Song C."/>
            <person name="Liu Y."/>
        </authorList>
    </citation>
    <scope>NUCLEOTIDE SEQUENCE [LARGE SCALE GENOMIC DNA]</scope>
    <source>
        <strain evidence="2">HL-2020</strain>
        <tissue evidence="2">Leaf</tissue>
    </source>
</reference>
<evidence type="ECO:0000313" key="3">
    <source>
        <dbReference type="Proteomes" id="UP000631114"/>
    </source>
</evidence>
<dbReference type="EMBL" id="JADFTS010000003">
    <property type="protein sequence ID" value="KAF9613743.1"/>
    <property type="molecule type" value="Genomic_DNA"/>
</dbReference>